<accession>A0ABP8I2F2</accession>
<proteinExistence type="predicted"/>
<gene>
    <name evidence="1" type="ORF">GCM10023185_07050</name>
</gene>
<reference evidence="2" key="1">
    <citation type="journal article" date="2019" name="Int. J. Syst. Evol. Microbiol.">
        <title>The Global Catalogue of Microorganisms (GCM) 10K type strain sequencing project: providing services to taxonomists for standard genome sequencing and annotation.</title>
        <authorList>
            <consortium name="The Broad Institute Genomics Platform"/>
            <consortium name="The Broad Institute Genome Sequencing Center for Infectious Disease"/>
            <person name="Wu L."/>
            <person name="Ma J."/>
        </authorList>
    </citation>
    <scope>NUCLEOTIDE SEQUENCE [LARGE SCALE GENOMIC DNA]</scope>
    <source>
        <strain evidence="2">JCM 17923</strain>
    </source>
</reference>
<evidence type="ECO:0000313" key="2">
    <source>
        <dbReference type="Proteomes" id="UP001501153"/>
    </source>
</evidence>
<keyword evidence="2" id="KW-1185">Reference proteome</keyword>
<protein>
    <submittedName>
        <fullName evidence="1">Uncharacterized protein</fullName>
    </submittedName>
</protein>
<organism evidence="1 2">
    <name type="scientific">Hymenobacter saemangeumensis</name>
    <dbReference type="NCBI Taxonomy" id="1084522"/>
    <lineage>
        <taxon>Bacteria</taxon>
        <taxon>Pseudomonadati</taxon>
        <taxon>Bacteroidota</taxon>
        <taxon>Cytophagia</taxon>
        <taxon>Cytophagales</taxon>
        <taxon>Hymenobacteraceae</taxon>
        <taxon>Hymenobacter</taxon>
    </lineage>
</organism>
<name>A0ABP8I2F2_9BACT</name>
<comment type="caution">
    <text evidence="1">The sequence shown here is derived from an EMBL/GenBank/DDBJ whole genome shotgun (WGS) entry which is preliminary data.</text>
</comment>
<evidence type="ECO:0000313" key="1">
    <source>
        <dbReference type="EMBL" id="GAA4349927.1"/>
    </source>
</evidence>
<dbReference type="EMBL" id="BAABGZ010000010">
    <property type="protein sequence ID" value="GAA4349927.1"/>
    <property type="molecule type" value="Genomic_DNA"/>
</dbReference>
<sequence length="126" mass="14486">MPHLTDQFMPRHIANRTTAQLLDDLRHHMTILRVRQRNLGIFFNAQAAARLKSIYESIDRTITELATRSETSTLLTAATELRAAQREYLARKNDVREVREAPNSGFQRAQAELMRCEVQLDPLLGL</sequence>
<dbReference type="Proteomes" id="UP001501153">
    <property type="component" value="Unassembled WGS sequence"/>
</dbReference>